<sequence length="556" mass="60158">MMLAPTLHKTLLAGLSRAPLAPGAGAPTALTGLLAAVPDELRLWHTVAASDLWQRAGYLPPAPAPSAQPACPSEPTCSRAAEQVLLSILHGIHPELLGSWLAQAQTLNRQLPHSCLVPLLDLASQKPPLRAAVAALLGRRGRWLAAQQPRWAEVVGVDVDEDTDSAGGSGSGPAGGQANDTVARHWQLGNLAQRCDALRTMRLADPEAARLALEQDWAQEPAEHRMALLPCLAAGLNLRDEAFLERALDDKRKDVRGTAQHLLATLPGSQLSERCKSRLAALFTLERRSGLRARLGAMLSGNTGEPLPQLLVQLPAACDKDMQRDGIGVLGRAGMGEKAGWLLDLMACVPPAHWSDTWQLTPDQVVDVLVAQEFNMALLTGLVHAAGRAVQTTPDATAIDWFVTLVSGNGLAWSKLQIPALLLPELPCLPAAAQERVVRRWLEQAASQPLAYVHALAWAEQGADQCAKVLSPEISRALLRHGQRQMAADEQPDYSSRGDFAILAKVLDCADLAYARSNWPGDDWPHWPQWRPLVDHLMDTLHFRHTMHASFLENDA</sequence>
<protein>
    <submittedName>
        <fullName evidence="1">Uncharacterized protein</fullName>
    </submittedName>
</protein>
<dbReference type="RefSeq" id="WP_093388375.1">
    <property type="nucleotide sequence ID" value="NZ_FOTW01000013.1"/>
</dbReference>
<dbReference type="Pfam" id="PF18944">
    <property type="entry name" value="DUF5691"/>
    <property type="match status" value="1"/>
</dbReference>
<evidence type="ECO:0000313" key="1">
    <source>
        <dbReference type="EMBL" id="SFM13345.1"/>
    </source>
</evidence>
<dbReference type="AlphaFoldDB" id="A0A1I4ND77"/>
<gene>
    <name evidence="1" type="ORF">SAMN02982985_02866</name>
</gene>
<reference evidence="1 2" key="1">
    <citation type="submission" date="2016-10" db="EMBL/GenBank/DDBJ databases">
        <authorList>
            <person name="de Groot N.N."/>
        </authorList>
    </citation>
    <scope>NUCLEOTIDE SEQUENCE [LARGE SCALE GENOMIC DNA]</scope>
    <source>
        <strain evidence="1 2">ATCC 43154</strain>
    </source>
</reference>
<proteinExistence type="predicted"/>
<dbReference type="OrthoDB" id="262508at2"/>
<dbReference type="STRING" id="758825.SAMN02982985_02866"/>
<dbReference type="EMBL" id="FOTW01000013">
    <property type="protein sequence ID" value="SFM13345.1"/>
    <property type="molecule type" value="Genomic_DNA"/>
</dbReference>
<dbReference type="InterPro" id="IPR043746">
    <property type="entry name" value="DUF5691"/>
</dbReference>
<keyword evidence="2" id="KW-1185">Reference proteome</keyword>
<accession>A0A1I4ND77</accession>
<organism evidence="1 2">
    <name type="scientific">Rugamonas rubra</name>
    <dbReference type="NCBI Taxonomy" id="758825"/>
    <lineage>
        <taxon>Bacteria</taxon>
        <taxon>Pseudomonadati</taxon>
        <taxon>Pseudomonadota</taxon>
        <taxon>Betaproteobacteria</taxon>
        <taxon>Burkholderiales</taxon>
        <taxon>Oxalobacteraceae</taxon>
        <taxon>Telluria group</taxon>
        <taxon>Rugamonas</taxon>
    </lineage>
</organism>
<dbReference type="Proteomes" id="UP000199470">
    <property type="component" value="Unassembled WGS sequence"/>
</dbReference>
<name>A0A1I4ND77_9BURK</name>
<evidence type="ECO:0000313" key="2">
    <source>
        <dbReference type="Proteomes" id="UP000199470"/>
    </source>
</evidence>